<dbReference type="EMBL" id="BTGD01000001">
    <property type="protein sequence ID" value="GMM53605.1"/>
    <property type="molecule type" value="Genomic_DNA"/>
</dbReference>
<dbReference type="Proteomes" id="UP001377567">
    <property type="component" value="Unassembled WGS sequence"/>
</dbReference>
<organism evidence="8 9">
    <name type="scientific">Maudiozyma humilis</name>
    <name type="common">Sour dough yeast</name>
    <name type="synonym">Kazachstania humilis</name>
    <dbReference type="NCBI Taxonomy" id="51915"/>
    <lineage>
        <taxon>Eukaryota</taxon>
        <taxon>Fungi</taxon>
        <taxon>Dikarya</taxon>
        <taxon>Ascomycota</taxon>
        <taxon>Saccharomycotina</taxon>
        <taxon>Saccharomycetes</taxon>
        <taxon>Saccharomycetales</taxon>
        <taxon>Saccharomycetaceae</taxon>
        <taxon>Maudiozyma</taxon>
    </lineage>
</organism>
<evidence type="ECO:0000256" key="6">
    <source>
        <dbReference type="SAM" id="Phobius"/>
    </source>
</evidence>
<feature type="transmembrane region" description="Helical" evidence="6">
    <location>
        <begin position="45"/>
        <end position="64"/>
    </location>
</feature>
<dbReference type="FunFam" id="1.20.144.10:FF:000027">
    <property type="entry name" value="Inositol phosphorylceramide synthase"/>
    <property type="match status" value="1"/>
</dbReference>
<feature type="transmembrane region" description="Helical" evidence="6">
    <location>
        <begin position="147"/>
        <end position="171"/>
    </location>
</feature>
<comment type="caution">
    <text evidence="8">The sequence shown here is derived from an EMBL/GenBank/DDBJ whole genome shotgun (WGS) entry which is preliminary data.</text>
</comment>
<feature type="transmembrane region" description="Helical" evidence="6">
    <location>
        <begin position="70"/>
        <end position="103"/>
    </location>
</feature>
<dbReference type="SMART" id="SM00014">
    <property type="entry name" value="acidPPc"/>
    <property type="match status" value="1"/>
</dbReference>
<evidence type="ECO:0000313" key="9">
    <source>
        <dbReference type="Proteomes" id="UP001377567"/>
    </source>
</evidence>
<feature type="domain" description="Phosphatidic acid phosphatase type 2/haloperoxidase" evidence="7">
    <location>
        <begin position="177"/>
        <end position="314"/>
    </location>
</feature>
<evidence type="ECO:0000256" key="4">
    <source>
        <dbReference type="ARBA" id="ARBA00023136"/>
    </source>
</evidence>
<comment type="subcellular location">
    <subcellularLocation>
        <location evidence="1">Membrane</location>
        <topology evidence="1">Multi-pass membrane protein</topology>
    </subcellularLocation>
</comment>
<dbReference type="AlphaFoldDB" id="A0AAV5RQ26"/>
<evidence type="ECO:0000256" key="2">
    <source>
        <dbReference type="ARBA" id="ARBA00022692"/>
    </source>
</evidence>
<name>A0AAV5RQ26_MAUHU</name>
<feature type="transmembrane region" description="Helical" evidence="6">
    <location>
        <begin position="177"/>
        <end position="198"/>
    </location>
</feature>
<dbReference type="InterPro" id="IPR052185">
    <property type="entry name" value="IPC_Synthase-Related"/>
</dbReference>
<sequence length="417" mass="47076">MSGFIYRWFLADRPANSKVSELETSWDIRQSLAKLRNYQPTTKDVCHYGFLCSVLLFVFVAFPAPWLLKLFVYALFGLLFLIPITSQFFFNALPIFTWLALYFTSSYFSAGSRPPITVKVLPAIETILYGDNLSDILATSTNSFYDILAWIPYGLFHFGAPFVVAAILFVFGPPTILQGYAFAFGYMNLFGVITQNIFPAAPPWYKIMYGLNSAHYGMHGSPGGLARIDKLLHINIYTQGFSNSSVIFGAFPSLHSGCATMEALFFSYCFPRLRPLFIAYVCWLWWSTMYLTHHYFVDLMLGSVLSYTIFQYTRYTHLPVVDTDLFCRWSYGAIEKFNIAKNDPLSTEPSDVENVPLTTMNFATPTPPSELSDDDDVVASRSASPYIFDRTTSSATSNTSLDLQGEATPRAVKPRFD</sequence>
<dbReference type="GO" id="GO:0016020">
    <property type="term" value="C:membrane"/>
    <property type="evidence" value="ECO:0007669"/>
    <property type="project" value="UniProtKB-SubCell"/>
</dbReference>
<feature type="transmembrane region" description="Helical" evidence="6">
    <location>
        <begin position="263"/>
        <end position="286"/>
    </location>
</feature>
<keyword evidence="4 6" id="KW-0472">Membrane</keyword>
<keyword evidence="9" id="KW-1185">Reference proteome</keyword>
<dbReference type="PANTHER" id="PTHR31310:SF11">
    <property type="entry name" value="INOSITOL PHOSPHORYLCERAMIDE SYNTHASE CATALYTIC SUBUNIT AUR1"/>
    <property type="match status" value="1"/>
</dbReference>
<evidence type="ECO:0000256" key="1">
    <source>
        <dbReference type="ARBA" id="ARBA00004141"/>
    </source>
</evidence>
<evidence type="ECO:0000256" key="5">
    <source>
        <dbReference type="SAM" id="MobiDB-lite"/>
    </source>
</evidence>
<dbReference type="InterPro" id="IPR026841">
    <property type="entry name" value="Aur1/Ipt1"/>
</dbReference>
<keyword evidence="3 6" id="KW-1133">Transmembrane helix</keyword>
<dbReference type="CDD" id="cd03386">
    <property type="entry name" value="PAP2_Aur1_like"/>
    <property type="match status" value="1"/>
</dbReference>
<evidence type="ECO:0000259" key="7">
    <source>
        <dbReference type="SMART" id="SM00014"/>
    </source>
</evidence>
<evidence type="ECO:0000313" key="8">
    <source>
        <dbReference type="EMBL" id="GMM53605.1"/>
    </source>
</evidence>
<evidence type="ECO:0000256" key="3">
    <source>
        <dbReference type="ARBA" id="ARBA00022989"/>
    </source>
</evidence>
<accession>A0AAV5RQ26</accession>
<keyword evidence="2 6" id="KW-0812">Transmembrane</keyword>
<dbReference type="InterPro" id="IPR000326">
    <property type="entry name" value="PAP2/HPO"/>
</dbReference>
<feature type="region of interest" description="Disordered" evidence="5">
    <location>
        <begin position="389"/>
        <end position="417"/>
    </location>
</feature>
<proteinExistence type="predicted"/>
<dbReference type="Pfam" id="PF14378">
    <property type="entry name" value="PAP2_3"/>
    <property type="match status" value="1"/>
</dbReference>
<gene>
    <name evidence="8" type="ORF">DAKH74_002210</name>
</gene>
<reference evidence="8 9" key="1">
    <citation type="journal article" date="2023" name="Elife">
        <title>Identification of key yeast species and microbe-microbe interactions impacting larval growth of Drosophila in the wild.</title>
        <authorList>
            <person name="Mure A."/>
            <person name="Sugiura Y."/>
            <person name="Maeda R."/>
            <person name="Honda K."/>
            <person name="Sakurai N."/>
            <person name="Takahashi Y."/>
            <person name="Watada M."/>
            <person name="Katoh T."/>
            <person name="Gotoh A."/>
            <person name="Gotoh Y."/>
            <person name="Taniguchi I."/>
            <person name="Nakamura K."/>
            <person name="Hayashi T."/>
            <person name="Katayama T."/>
            <person name="Uemura T."/>
            <person name="Hattori Y."/>
        </authorList>
    </citation>
    <scope>NUCLEOTIDE SEQUENCE [LARGE SCALE GENOMIC DNA]</scope>
    <source>
        <strain evidence="8 9">KH-74</strain>
    </source>
</reference>
<dbReference type="PANTHER" id="PTHR31310">
    <property type="match status" value="1"/>
</dbReference>
<protein>
    <submittedName>
        <fullName evidence="8">Inositol phosphorylceramide synthase</fullName>
    </submittedName>
</protein>
<dbReference type="GO" id="GO:0070916">
    <property type="term" value="C:inositol phosphoceramide synthase complex"/>
    <property type="evidence" value="ECO:0007669"/>
    <property type="project" value="TreeGrafter"/>
</dbReference>
<feature type="compositionally biased region" description="Polar residues" evidence="5">
    <location>
        <begin position="390"/>
        <end position="402"/>
    </location>
</feature>
<dbReference type="GO" id="GO:0030148">
    <property type="term" value="P:sphingolipid biosynthetic process"/>
    <property type="evidence" value="ECO:0007669"/>
    <property type="project" value="TreeGrafter"/>
</dbReference>
<dbReference type="GO" id="GO:0006676">
    <property type="term" value="P:mannosyl diphosphorylinositol ceramide metabolic process"/>
    <property type="evidence" value="ECO:0007669"/>
    <property type="project" value="TreeGrafter"/>
</dbReference>